<dbReference type="PANTHER" id="PTHR24276:SF98">
    <property type="entry name" value="FI18310P1-RELATED"/>
    <property type="match status" value="1"/>
</dbReference>
<evidence type="ECO:0000259" key="4">
    <source>
        <dbReference type="PROSITE" id="PS50240"/>
    </source>
</evidence>
<dbReference type="InterPro" id="IPR043504">
    <property type="entry name" value="Peptidase_S1_PA_chymotrypsin"/>
</dbReference>
<dbReference type="SUPFAM" id="SSF50494">
    <property type="entry name" value="Trypsin-like serine proteases"/>
    <property type="match status" value="2"/>
</dbReference>
<evidence type="ECO:0000256" key="3">
    <source>
        <dbReference type="SAM" id="SignalP"/>
    </source>
</evidence>
<dbReference type="Pfam" id="PF13365">
    <property type="entry name" value="Trypsin_2"/>
    <property type="match status" value="1"/>
</dbReference>
<evidence type="ECO:0000256" key="2">
    <source>
        <dbReference type="ARBA" id="ARBA00023157"/>
    </source>
</evidence>
<organism evidence="5 6">
    <name type="scientific">Crossiella equi</name>
    <dbReference type="NCBI Taxonomy" id="130796"/>
    <lineage>
        <taxon>Bacteria</taxon>
        <taxon>Bacillati</taxon>
        <taxon>Actinomycetota</taxon>
        <taxon>Actinomycetes</taxon>
        <taxon>Pseudonocardiales</taxon>
        <taxon>Pseudonocardiaceae</taxon>
        <taxon>Crossiella</taxon>
    </lineage>
</organism>
<comment type="caution">
    <text evidence="5">The sequence shown here is derived from an EMBL/GenBank/DDBJ whole genome shotgun (WGS) entry which is preliminary data.</text>
</comment>
<dbReference type="InterPro" id="IPR001254">
    <property type="entry name" value="Trypsin_dom"/>
</dbReference>
<comment type="similarity">
    <text evidence="1">Belongs to the peptidase S1 family.</text>
</comment>
<protein>
    <recommendedName>
        <fullName evidence="4">Peptidase S1 domain-containing protein</fullName>
    </recommendedName>
</protein>
<feature type="domain" description="Peptidase S1" evidence="4">
    <location>
        <begin position="27"/>
        <end position="256"/>
    </location>
</feature>
<dbReference type="PROSITE" id="PS00134">
    <property type="entry name" value="TRYPSIN_HIS"/>
    <property type="match status" value="1"/>
</dbReference>
<dbReference type="PANTHER" id="PTHR24276">
    <property type="entry name" value="POLYSERASE-RELATED"/>
    <property type="match status" value="1"/>
</dbReference>
<dbReference type="InterPro" id="IPR018114">
    <property type="entry name" value="TRYPSIN_HIS"/>
</dbReference>
<evidence type="ECO:0000256" key="1">
    <source>
        <dbReference type="ARBA" id="ARBA00007664"/>
    </source>
</evidence>
<accession>A0ABS5AD60</accession>
<feature type="chain" id="PRO_5045521174" description="Peptidase S1 domain-containing protein" evidence="3">
    <location>
        <begin position="27"/>
        <end position="504"/>
    </location>
</feature>
<gene>
    <name evidence="5" type="ORF">JOF53_003395</name>
</gene>
<dbReference type="PROSITE" id="PS50240">
    <property type="entry name" value="TRYPSIN_DOM"/>
    <property type="match status" value="1"/>
</dbReference>
<feature type="signal peptide" evidence="3">
    <location>
        <begin position="1"/>
        <end position="26"/>
    </location>
</feature>
<dbReference type="InterPro" id="IPR001314">
    <property type="entry name" value="Peptidase_S1A"/>
</dbReference>
<keyword evidence="6" id="KW-1185">Reference proteome</keyword>
<proteinExistence type="inferred from homology"/>
<sequence length="504" mass="52986">MRSRSLLGVVVLALAAPVLGALPAQAIIGGTESTQAYSFMGSFQPAAPRPPRPDGHGCGVEVLAPQWVLTASHCAGKNPTGAKNGVPKGWRLRIGSPDTTGGGELVEVDHYYRLATNKEGFWGRDVALMHLRTPVKAKPVRLATTRPADGTAVRILGWGMTCDWGDCYPTRLREADTVVQPLSACPSADPKDQELCVGSRDGSVAVGNMDSGGPVLVRENGEWAVAGVVSGPGGDNAPTLFTDVTRHTEWINGIISGTHVPPDDVIPNVEGAVDLGGCVGSVVRPPGARPQDQALLLTNGHCVPGDRPAPGKALVDQPAERQVDIADRQGYPKATAKVTRLVYATMTGTDLALFRLDKTYAQLRGAKVFQLATRPVRAGDPLSLAYPSHRLACTAEAVVPHLREGGYQQDNAIRYTTSPDCAPWQGMSGSALLSRDGDTVVGVHNTHNVDGQRCTDDNPCEVDRDGAVTAVRGRSYGQQVSGIAACLKGTGLALDRPGCALTRA</sequence>
<dbReference type="InterPro" id="IPR009003">
    <property type="entry name" value="Peptidase_S1_PA"/>
</dbReference>
<keyword evidence="3" id="KW-0732">Signal</keyword>
<evidence type="ECO:0000313" key="6">
    <source>
        <dbReference type="Proteomes" id="UP001519363"/>
    </source>
</evidence>
<reference evidence="5 6" key="1">
    <citation type="submission" date="2021-03" db="EMBL/GenBank/DDBJ databases">
        <title>Sequencing the genomes of 1000 actinobacteria strains.</title>
        <authorList>
            <person name="Klenk H.-P."/>
        </authorList>
    </citation>
    <scope>NUCLEOTIDE SEQUENCE [LARGE SCALE GENOMIC DNA]</scope>
    <source>
        <strain evidence="5 6">DSM 44580</strain>
    </source>
</reference>
<dbReference type="Gene3D" id="2.40.10.10">
    <property type="entry name" value="Trypsin-like serine proteases"/>
    <property type="match status" value="1"/>
</dbReference>
<dbReference type="CDD" id="cd00190">
    <property type="entry name" value="Tryp_SPc"/>
    <property type="match status" value="1"/>
</dbReference>
<dbReference type="EMBL" id="JAGIOO010000001">
    <property type="protein sequence ID" value="MBP2474523.1"/>
    <property type="molecule type" value="Genomic_DNA"/>
</dbReference>
<dbReference type="SMART" id="SM00020">
    <property type="entry name" value="Tryp_SPc"/>
    <property type="match status" value="1"/>
</dbReference>
<dbReference type="RefSeq" id="WP_086783380.1">
    <property type="nucleotide sequence ID" value="NZ_JAGIOO010000001.1"/>
</dbReference>
<dbReference type="InterPro" id="IPR050430">
    <property type="entry name" value="Peptidase_S1"/>
</dbReference>
<keyword evidence="2" id="KW-1015">Disulfide bond</keyword>
<dbReference type="Proteomes" id="UP001519363">
    <property type="component" value="Unassembled WGS sequence"/>
</dbReference>
<dbReference type="PRINTS" id="PR00722">
    <property type="entry name" value="CHYMOTRYPSIN"/>
</dbReference>
<evidence type="ECO:0000313" key="5">
    <source>
        <dbReference type="EMBL" id="MBP2474523.1"/>
    </source>
</evidence>
<name>A0ABS5AD60_9PSEU</name>
<dbReference type="Pfam" id="PF00089">
    <property type="entry name" value="Trypsin"/>
    <property type="match status" value="1"/>
</dbReference>